<dbReference type="Proteomes" id="UP000501727">
    <property type="component" value="Chromosome"/>
</dbReference>
<feature type="transmembrane region" description="Helical" evidence="4">
    <location>
        <begin position="382"/>
        <end position="400"/>
    </location>
</feature>
<feature type="transmembrane region" description="Helical" evidence="4">
    <location>
        <begin position="319"/>
        <end position="340"/>
    </location>
</feature>
<dbReference type="GO" id="GO:0003677">
    <property type="term" value="F:DNA binding"/>
    <property type="evidence" value="ECO:0007669"/>
    <property type="project" value="UniProtKB-KW"/>
</dbReference>
<feature type="transmembrane region" description="Helical" evidence="4">
    <location>
        <begin position="150"/>
        <end position="171"/>
    </location>
</feature>
<evidence type="ECO:0000256" key="4">
    <source>
        <dbReference type="SAM" id="Phobius"/>
    </source>
</evidence>
<evidence type="ECO:0000256" key="1">
    <source>
        <dbReference type="ARBA" id="ARBA00023015"/>
    </source>
</evidence>
<dbReference type="CDD" id="cd06170">
    <property type="entry name" value="LuxR_C_like"/>
    <property type="match status" value="1"/>
</dbReference>
<organism evidence="6 7">
    <name type="scientific">Adlercreutzia hattorii</name>
    <dbReference type="NCBI Taxonomy" id="2707299"/>
    <lineage>
        <taxon>Bacteria</taxon>
        <taxon>Bacillati</taxon>
        <taxon>Actinomycetota</taxon>
        <taxon>Coriobacteriia</taxon>
        <taxon>Eggerthellales</taxon>
        <taxon>Eggerthellaceae</taxon>
        <taxon>Adlercreutzia</taxon>
    </lineage>
</organism>
<feature type="transmembrane region" description="Helical" evidence="4">
    <location>
        <begin position="52"/>
        <end position="72"/>
    </location>
</feature>
<evidence type="ECO:0000313" key="6">
    <source>
        <dbReference type="EMBL" id="BCA88361.1"/>
    </source>
</evidence>
<dbReference type="PANTHER" id="PTHR44688:SF16">
    <property type="entry name" value="DNA-BINDING TRANSCRIPTIONAL ACTIVATOR DEVR_DOSR"/>
    <property type="match status" value="1"/>
</dbReference>
<keyword evidence="7" id="KW-1185">Reference proteome</keyword>
<keyword evidence="2" id="KW-0238">DNA-binding</keyword>
<gene>
    <name evidence="6" type="ORF">ADCFC_08590</name>
</gene>
<reference evidence="7" key="2">
    <citation type="submission" date="2020-03" db="EMBL/GenBank/DDBJ databases">
        <title>Complete Genome Sequence of Adlercreutzia sp. strain 8CFCBH1 Producing Equol, Isolated from Healthy Japanese Feces.</title>
        <authorList>
            <person name="Ogata Y."/>
            <person name="Sakamoto M."/>
            <person name="Ohkuma M."/>
            <person name="Hattori M."/>
            <person name="Suda W."/>
        </authorList>
    </citation>
    <scope>NUCLEOTIDE SEQUENCE [LARGE SCALE GENOMIC DNA]</scope>
    <source>
        <strain evidence="7">8CFCBH1</strain>
    </source>
</reference>
<reference evidence="7" key="1">
    <citation type="journal article" date="2020" name="Microbiol. Resour. Announc.">
        <title>Complete Genome Sequence of Adlercreutzia sp. Strain 8CFCBH1, a Potent Producer of Equol, Isolated from Healthy Japanese Feces.</title>
        <authorList>
            <person name="Ogata Y."/>
            <person name="Sakamoto M."/>
            <person name="Ohkuma M."/>
            <person name="Hattori M."/>
            <person name="Suda W."/>
        </authorList>
    </citation>
    <scope>NUCLEOTIDE SEQUENCE [LARGE SCALE GENOMIC DNA]</scope>
    <source>
        <strain evidence="7">8CFCBH1</strain>
    </source>
</reference>
<keyword evidence="4" id="KW-1133">Transmembrane helix</keyword>
<feature type="transmembrane region" description="Helical" evidence="4">
    <location>
        <begin position="183"/>
        <end position="206"/>
    </location>
</feature>
<feature type="transmembrane region" description="Helical" evidence="4">
    <location>
        <begin position="226"/>
        <end position="250"/>
    </location>
</feature>
<dbReference type="RefSeq" id="WP_231699600.1">
    <property type="nucleotide sequence ID" value="NZ_AP022829.1"/>
</dbReference>
<protein>
    <recommendedName>
        <fullName evidence="5">HTH luxR-type domain-containing protein</fullName>
    </recommendedName>
</protein>
<dbReference type="SUPFAM" id="SSF46894">
    <property type="entry name" value="C-terminal effector domain of the bipartite response regulators"/>
    <property type="match status" value="1"/>
</dbReference>
<evidence type="ECO:0000259" key="5">
    <source>
        <dbReference type="PROSITE" id="PS50043"/>
    </source>
</evidence>
<keyword evidence="4" id="KW-0812">Transmembrane</keyword>
<dbReference type="GO" id="GO:0006355">
    <property type="term" value="P:regulation of DNA-templated transcription"/>
    <property type="evidence" value="ECO:0007669"/>
    <property type="project" value="InterPro"/>
</dbReference>
<evidence type="ECO:0000256" key="2">
    <source>
        <dbReference type="ARBA" id="ARBA00023125"/>
    </source>
</evidence>
<dbReference type="PANTHER" id="PTHR44688">
    <property type="entry name" value="DNA-BINDING TRANSCRIPTIONAL ACTIVATOR DEVR_DOSR"/>
    <property type="match status" value="1"/>
</dbReference>
<feature type="transmembrane region" description="Helical" evidence="4">
    <location>
        <begin position="119"/>
        <end position="138"/>
    </location>
</feature>
<dbReference type="InterPro" id="IPR000792">
    <property type="entry name" value="Tscrpt_reg_LuxR_C"/>
</dbReference>
<evidence type="ECO:0000313" key="7">
    <source>
        <dbReference type="Proteomes" id="UP000501727"/>
    </source>
</evidence>
<dbReference type="EMBL" id="AP022829">
    <property type="protein sequence ID" value="BCA88361.1"/>
    <property type="molecule type" value="Genomic_DNA"/>
</dbReference>
<dbReference type="PRINTS" id="PR00038">
    <property type="entry name" value="HTHLUXR"/>
</dbReference>
<dbReference type="SMART" id="SM00421">
    <property type="entry name" value="HTH_LUXR"/>
    <property type="match status" value="1"/>
</dbReference>
<feature type="transmembrane region" description="Helical" evidence="4">
    <location>
        <begin position="352"/>
        <end position="376"/>
    </location>
</feature>
<keyword evidence="4" id="KW-0472">Membrane</keyword>
<dbReference type="PROSITE" id="PS50043">
    <property type="entry name" value="HTH_LUXR_2"/>
    <property type="match status" value="1"/>
</dbReference>
<feature type="transmembrane region" description="Helical" evidence="4">
    <location>
        <begin position="84"/>
        <end position="107"/>
    </location>
</feature>
<dbReference type="KEGG" id="ahat:ADCFC_09800"/>
<sequence length="521" mass="55660">MAETKNFMAKLVRAWPALPYMALGALLASVYIASSGTAWLSDSETNGGNLSVLTVTTSLSAGGLMLLSTFAVPRVRSWLERPTACLWAGAVSSLGALIVILIGPYYLTPMLPYPVIRSLFFIGGILFGVGLGTIALRCGQLYGALPPRQVILYVAYSQFAVGASFFIVLGSPAWAPVPGGPSLAGMASFVLLPLVAGVLASFSRHIEQPTPTLARDHSRRSLPKSFWKLLAVVFVFSCIVSSVYASTVAVSSIETTLSGSRLVMLARMLLALVLAVVAVGIEGDRLNFGKLYSVVMVASVALVACLSLVTVLHTVLAQVVSLSSVVFELFLWCILAFIVFQRRTSAVIVFGYGYGAYQLGNGIGWLFGAQLVGTLFGTVGEAFAYMIMALIVLACAFLIFSEREFDRLFAPGEEGAPSLDELLMRDLAAESEGPAREDEPVRKGRFGLAIEALAADYQLSPRETDVLRCLAMGYNSSTTASKLSISWNTVRTHTRNVYGKLGVHSQQELIAMVDDVTAAEG</sequence>
<dbReference type="Gene3D" id="1.10.10.10">
    <property type="entry name" value="Winged helix-like DNA-binding domain superfamily/Winged helix DNA-binding domain"/>
    <property type="match status" value="1"/>
</dbReference>
<proteinExistence type="predicted"/>
<evidence type="ECO:0000256" key="3">
    <source>
        <dbReference type="ARBA" id="ARBA00023163"/>
    </source>
</evidence>
<accession>A0A6F8SKG8</accession>
<dbReference type="SUPFAM" id="SSF103473">
    <property type="entry name" value="MFS general substrate transporter"/>
    <property type="match status" value="1"/>
</dbReference>
<dbReference type="InterPro" id="IPR036259">
    <property type="entry name" value="MFS_trans_sf"/>
</dbReference>
<dbReference type="AlphaFoldDB" id="A0A6F8SKG8"/>
<dbReference type="InterPro" id="IPR016032">
    <property type="entry name" value="Sig_transdc_resp-reg_C-effctor"/>
</dbReference>
<feature type="transmembrane region" description="Helical" evidence="4">
    <location>
        <begin position="291"/>
        <end position="313"/>
    </location>
</feature>
<feature type="domain" description="HTH luxR-type" evidence="5">
    <location>
        <begin position="452"/>
        <end position="517"/>
    </location>
</feature>
<dbReference type="Pfam" id="PF00196">
    <property type="entry name" value="GerE"/>
    <property type="match status" value="1"/>
</dbReference>
<name>A0A6F8SKG8_9ACTN</name>
<keyword evidence="1" id="KW-0805">Transcription regulation</keyword>
<keyword evidence="3" id="KW-0804">Transcription</keyword>
<feature type="transmembrane region" description="Helical" evidence="4">
    <location>
        <begin position="262"/>
        <end position="279"/>
    </location>
</feature>
<dbReference type="InterPro" id="IPR036388">
    <property type="entry name" value="WH-like_DNA-bd_sf"/>
</dbReference>
<feature type="transmembrane region" description="Helical" evidence="4">
    <location>
        <begin position="20"/>
        <end position="40"/>
    </location>
</feature>